<reference evidence="1 2" key="1">
    <citation type="submission" date="2021-06" db="EMBL/GenBank/DDBJ databases">
        <title>Caerostris extrusa draft genome.</title>
        <authorList>
            <person name="Kono N."/>
            <person name="Arakawa K."/>
        </authorList>
    </citation>
    <scope>NUCLEOTIDE SEQUENCE [LARGE SCALE GENOMIC DNA]</scope>
</reference>
<comment type="caution">
    <text evidence="1">The sequence shown here is derived from an EMBL/GenBank/DDBJ whole genome shotgun (WGS) entry which is preliminary data.</text>
</comment>
<dbReference type="EMBL" id="BPLR01011261">
    <property type="protein sequence ID" value="GIY45361.1"/>
    <property type="molecule type" value="Genomic_DNA"/>
</dbReference>
<dbReference type="Proteomes" id="UP001054945">
    <property type="component" value="Unassembled WGS sequence"/>
</dbReference>
<sequence length="137" mass="15845">MRKRVISTVATVKKKSSDVSSNCKGVRCSNMNSTTQIYSKWAWVTVVQWSALLQYKELKPRDRRVLQNGREKHKPQIDTNCHGIKWAGLILIGRTDIHIFTSEIVVSEIYRVRDDDEHHHDVLVVCGHDICWSEDDV</sequence>
<dbReference type="AlphaFoldDB" id="A0AAV4TJW5"/>
<protein>
    <submittedName>
        <fullName evidence="1">Uncharacterized protein</fullName>
    </submittedName>
</protein>
<proteinExistence type="predicted"/>
<evidence type="ECO:0000313" key="1">
    <source>
        <dbReference type="EMBL" id="GIY45361.1"/>
    </source>
</evidence>
<accession>A0AAV4TJW5</accession>
<evidence type="ECO:0000313" key="2">
    <source>
        <dbReference type="Proteomes" id="UP001054945"/>
    </source>
</evidence>
<organism evidence="1 2">
    <name type="scientific">Caerostris extrusa</name>
    <name type="common">Bark spider</name>
    <name type="synonym">Caerostris bankana</name>
    <dbReference type="NCBI Taxonomy" id="172846"/>
    <lineage>
        <taxon>Eukaryota</taxon>
        <taxon>Metazoa</taxon>
        <taxon>Ecdysozoa</taxon>
        <taxon>Arthropoda</taxon>
        <taxon>Chelicerata</taxon>
        <taxon>Arachnida</taxon>
        <taxon>Araneae</taxon>
        <taxon>Araneomorphae</taxon>
        <taxon>Entelegynae</taxon>
        <taxon>Araneoidea</taxon>
        <taxon>Araneidae</taxon>
        <taxon>Caerostris</taxon>
    </lineage>
</organism>
<gene>
    <name evidence="1" type="ORF">CEXT_438011</name>
</gene>
<name>A0AAV4TJW5_CAEEX</name>
<keyword evidence="2" id="KW-1185">Reference proteome</keyword>